<proteinExistence type="predicted"/>
<organism evidence="1 2">
    <name type="scientific">Limnospira indica PCC 8005</name>
    <dbReference type="NCBI Taxonomy" id="376219"/>
    <lineage>
        <taxon>Bacteria</taxon>
        <taxon>Bacillati</taxon>
        <taxon>Cyanobacteriota</taxon>
        <taxon>Cyanophyceae</taxon>
        <taxon>Oscillatoriophycideae</taxon>
        <taxon>Oscillatoriales</taxon>
        <taxon>Sirenicapillariaceae</taxon>
        <taxon>Limnospira</taxon>
    </lineage>
</organism>
<evidence type="ECO:0000313" key="1">
    <source>
        <dbReference type="EMBL" id="CDM95970.1"/>
    </source>
</evidence>
<sequence length="71" mass="8079">MIPVNGKPIGSFLTIDCYHVGRTPKSVCSGWGEDMFQNQPRQQQKIIPQAINVQRYTYQCIVLGKVVRTQL</sequence>
<dbReference type="Proteomes" id="UP000032946">
    <property type="component" value="Chromosome"/>
</dbReference>
<name>A0A9P1KFQ8_9CYAN</name>
<dbReference type="AlphaFoldDB" id="A0A9P1KFQ8"/>
<keyword evidence="2" id="KW-1185">Reference proteome</keyword>
<accession>A0A9P1KFQ8</accession>
<gene>
    <name evidence="1" type="ORF">ARTHRO_40376</name>
</gene>
<dbReference type="EMBL" id="FO818640">
    <property type="protein sequence ID" value="CDM95970.1"/>
    <property type="molecule type" value="Genomic_DNA"/>
</dbReference>
<reference evidence="1 2" key="1">
    <citation type="submission" date="2014-02" db="EMBL/GenBank/DDBJ databases">
        <authorList>
            <person name="Genoscope - CEA"/>
        </authorList>
    </citation>
    <scope>NUCLEOTIDE SEQUENCE [LARGE SCALE GENOMIC DNA]</scope>
    <source>
        <strain evidence="1 2">PCC 8005</strain>
    </source>
</reference>
<evidence type="ECO:0000313" key="2">
    <source>
        <dbReference type="Proteomes" id="UP000032946"/>
    </source>
</evidence>
<protein>
    <submittedName>
        <fullName evidence="1">Uncharacterized protein</fullName>
    </submittedName>
</protein>